<protein>
    <submittedName>
        <fullName evidence="1">Uncharacterized protein</fullName>
    </submittedName>
</protein>
<accession>A0A0M9BPC6</accession>
<keyword evidence="2" id="KW-1185">Reference proteome</keyword>
<dbReference type="Proteomes" id="UP000037688">
    <property type="component" value="Unassembled WGS sequence"/>
</dbReference>
<dbReference type="PATRIC" id="fig|1705561.3.peg.2026"/>
<name>A0A0M9BPC6_9BACL</name>
<dbReference type="EMBL" id="LITU01000053">
    <property type="protein sequence ID" value="KOY16358.1"/>
    <property type="molecule type" value="Genomic_DNA"/>
</dbReference>
<evidence type="ECO:0000313" key="1">
    <source>
        <dbReference type="EMBL" id="KOY16358.1"/>
    </source>
</evidence>
<dbReference type="RefSeq" id="WP_053780800.1">
    <property type="nucleotide sequence ID" value="NZ_LITU01000053.1"/>
</dbReference>
<gene>
    <name evidence="1" type="ORF">AMS66_10820</name>
</gene>
<organism evidence="1 2">
    <name type="scientific">Paenibacillus xylanivorans</name>
    <dbReference type="NCBI Taxonomy" id="1705561"/>
    <lineage>
        <taxon>Bacteria</taxon>
        <taxon>Bacillati</taxon>
        <taxon>Bacillota</taxon>
        <taxon>Bacilli</taxon>
        <taxon>Bacillales</taxon>
        <taxon>Paenibacillaceae</taxon>
        <taxon>Paenibacillus</taxon>
    </lineage>
</organism>
<sequence length="149" mass="17435">MQLLFLEKSAGSGLELEISKPRKPEWLAENLTNPFRDWDGRDHIKAAHAKKAAQTYKQHLKEIRRLSQNMSDSGVIQKQLMSLVEKYTETFNEMDAKANFIETIEREEIYNAFVELLDQLESKPGMDQTTAIKVNRKELEEVFERTRDF</sequence>
<reference evidence="1 2" key="1">
    <citation type="submission" date="2015-08" db="EMBL/GenBank/DDBJ databases">
        <title>Draft genome sequence of cellulolytic and xylanolytic Paenibacillus sp. A59, isolated from a decaying forest soil from Patagonia, Argentina.</title>
        <authorList>
            <person name="Ghio S."/>
            <person name="Caceres A.M."/>
            <person name="Talia P."/>
            <person name="Grasso D."/>
            <person name="Campos E."/>
        </authorList>
    </citation>
    <scope>NUCLEOTIDE SEQUENCE [LARGE SCALE GENOMIC DNA]</scope>
    <source>
        <strain evidence="1 2">A59</strain>
    </source>
</reference>
<dbReference type="AlphaFoldDB" id="A0A0M9BPC6"/>
<comment type="caution">
    <text evidence="1">The sequence shown here is derived from an EMBL/GenBank/DDBJ whole genome shotgun (WGS) entry which is preliminary data.</text>
</comment>
<proteinExistence type="predicted"/>
<dbReference type="OrthoDB" id="6556030at2"/>
<evidence type="ECO:0000313" key="2">
    <source>
        <dbReference type="Proteomes" id="UP000037688"/>
    </source>
</evidence>